<dbReference type="InterPro" id="IPR001220">
    <property type="entry name" value="Legume_lectin_dom"/>
</dbReference>
<dbReference type="PROSITE" id="PS50011">
    <property type="entry name" value="PROTEIN_KINASE_DOM"/>
    <property type="match status" value="1"/>
</dbReference>
<proteinExistence type="inferred from homology"/>
<dbReference type="InterPro" id="IPR013320">
    <property type="entry name" value="ConA-like_dom_sf"/>
</dbReference>
<evidence type="ECO:0000256" key="9">
    <source>
        <dbReference type="ARBA" id="ARBA00022729"/>
    </source>
</evidence>
<comment type="similarity">
    <text evidence="3">In the N-terminal section; belongs to the leguminous lectin family.</text>
</comment>
<dbReference type="PROSITE" id="PS00307">
    <property type="entry name" value="LECTIN_LEGUME_BETA"/>
    <property type="match status" value="1"/>
</dbReference>
<dbReference type="InterPro" id="IPR019825">
    <property type="entry name" value="Lectin_legB_Mn/Ca_BS"/>
</dbReference>
<evidence type="ECO:0000259" key="18">
    <source>
        <dbReference type="PROSITE" id="PS50011"/>
    </source>
</evidence>
<keyword evidence="16" id="KW-0325">Glycoprotein</keyword>
<feature type="transmembrane region" description="Helical" evidence="17">
    <location>
        <begin position="278"/>
        <end position="299"/>
    </location>
</feature>
<keyword evidence="20" id="KW-1185">Reference proteome</keyword>
<evidence type="ECO:0000313" key="19">
    <source>
        <dbReference type="EMBL" id="KAK8586802.1"/>
    </source>
</evidence>
<comment type="caution">
    <text evidence="19">The sequence shown here is derived from an EMBL/GenBank/DDBJ whole genome shotgun (WGS) entry which is preliminary data.</text>
</comment>
<evidence type="ECO:0000256" key="10">
    <source>
        <dbReference type="ARBA" id="ARBA00022734"/>
    </source>
</evidence>
<dbReference type="Gene3D" id="2.60.120.200">
    <property type="match status" value="1"/>
</dbReference>
<keyword evidence="10" id="KW-0430">Lectin</keyword>
<evidence type="ECO:0000256" key="12">
    <source>
        <dbReference type="ARBA" id="ARBA00022840"/>
    </source>
</evidence>
<evidence type="ECO:0000256" key="14">
    <source>
        <dbReference type="ARBA" id="ARBA00023136"/>
    </source>
</evidence>
<dbReference type="InterPro" id="IPR050528">
    <property type="entry name" value="L-type_Lectin-RKs"/>
</dbReference>
<evidence type="ECO:0000256" key="16">
    <source>
        <dbReference type="ARBA" id="ARBA00023180"/>
    </source>
</evidence>
<dbReference type="InterPro" id="IPR000719">
    <property type="entry name" value="Prot_kinase_dom"/>
</dbReference>
<name>A0ABR2FRI9_9ROSI</name>
<keyword evidence="14 17" id="KW-0472">Membrane</keyword>
<dbReference type="Gene3D" id="1.10.510.10">
    <property type="entry name" value="Transferase(Phosphotransferase) domain 1"/>
    <property type="match status" value="1"/>
</dbReference>
<dbReference type="SMART" id="SM00220">
    <property type="entry name" value="S_TKc"/>
    <property type="match status" value="1"/>
</dbReference>
<gene>
    <name evidence="19" type="ORF">V6N12_021326</name>
</gene>
<dbReference type="SUPFAM" id="SSF56112">
    <property type="entry name" value="Protein kinase-like (PK-like)"/>
    <property type="match status" value="2"/>
</dbReference>
<evidence type="ECO:0000256" key="8">
    <source>
        <dbReference type="ARBA" id="ARBA00022692"/>
    </source>
</evidence>
<keyword evidence="11" id="KW-0547">Nucleotide-binding</keyword>
<evidence type="ECO:0000256" key="7">
    <source>
        <dbReference type="ARBA" id="ARBA00022527"/>
    </source>
</evidence>
<comment type="similarity">
    <text evidence="4">In the C-terminal section; belongs to the protein kinase superfamily. Ser/Thr protein kinase family.</text>
</comment>
<dbReference type="SUPFAM" id="SSF49899">
    <property type="entry name" value="Concanavalin A-like lectins/glucanases"/>
    <property type="match status" value="1"/>
</dbReference>
<comment type="subcellular location">
    <subcellularLocation>
        <location evidence="1">Cell membrane</location>
    </subcellularLocation>
    <subcellularLocation>
        <location evidence="2">Membrane</location>
        <topology evidence="2">Single-pass type I membrane protein</topology>
    </subcellularLocation>
</comment>
<organism evidence="19 20">
    <name type="scientific">Hibiscus sabdariffa</name>
    <name type="common">roselle</name>
    <dbReference type="NCBI Taxonomy" id="183260"/>
    <lineage>
        <taxon>Eukaryota</taxon>
        <taxon>Viridiplantae</taxon>
        <taxon>Streptophyta</taxon>
        <taxon>Embryophyta</taxon>
        <taxon>Tracheophyta</taxon>
        <taxon>Spermatophyta</taxon>
        <taxon>Magnoliopsida</taxon>
        <taxon>eudicotyledons</taxon>
        <taxon>Gunneridae</taxon>
        <taxon>Pentapetalae</taxon>
        <taxon>rosids</taxon>
        <taxon>malvids</taxon>
        <taxon>Malvales</taxon>
        <taxon>Malvaceae</taxon>
        <taxon>Malvoideae</taxon>
        <taxon>Hibiscus</taxon>
    </lineage>
</organism>
<keyword evidence="7" id="KW-0418">Kinase</keyword>
<evidence type="ECO:0000313" key="20">
    <source>
        <dbReference type="Proteomes" id="UP001472677"/>
    </source>
</evidence>
<dbReference type="Proteomes" id="UP001472677">
    <property type="component" value="Unassembled WGS sequence"/>
</dbReference>
<dbReference type="Pfam" id="PF00069">
    <property type="entry name" value="Pkinase"/>
    <property type="match status" value="1"/>
</dbReference>
<evidence type="ECO:0000256" key="1">
    <source>
        <dbReference type="ARBA" id="ARBA00004236"/>
    </source>
</evidence>
<keyword evidence="6" id="KW-1003">Cell membrane</keyword>
<dbReference type="PANTHER" id="PTHR27007">
    <property type="match status" value="1"/>
</dbReference>
<protein>
    <recommendedName>
        <fullName evidence="5">non-specific serine/threonine protein kinase</fullName>
        <ecNumber evidence="5">2.7.11.1</ecNumber>
    </recommendedName>
</protein>
<dbReference type="CDD" id="cd06899">
    <property type="entry name" value="lectin_legume_LecRK_Arcelin_ConA"/>
    <property type="match status" value="1"/>
</dbReference>
<accession>A0ABR2FRI9</accession>
<keyword evidence="7" id="KW-0723">Serine/threonine-protein kinase</keyword>
<evidence type="ECO:0000256" key="2">
    <source>
        <dbReference type="ARBA" id="ARBA00004479"/>
    </source>
</evidence>
<evidence type="ECO:0000256" key="5">
    <source>
        <dbReference type="ARBA" id="ARBA00012513"/>
    </source>
</evidence>
<evidence type="ECO:0000256" key="13">
    <source>
        <dbReference type="ARBA" id="ARBA00022989"/>
    </source>
</evidence>
<dbReference type="EMBL" id="JBBPBM010000004">
    <property type="protein sequence ID" value="KAK8586802.1"/>
    <property type="molecule type" value="Genomic_DNA"/>
</dbReference>
<reference evidence="19 20" key="1">
    <citation type="journal article" date="2024" name="G3 (Bethesda)">
        <title>Genome assembly of Hibiscus sabdariffa L. provides insights into metabolisms of medicinal natural products.</title>
        <authorList>
            <person name="Kim T."/>
        </authorList>
    </citation>
    <scope>NUCLEOTIDE SEQUENCE [LARGE SCALE GENOMIC DNA]</scope>
    <source>
        <strain evidence="19">TK-2024</strain>
        <tissue evidence="19">Old leaves</tissue>
    </source>
</reference>
<keyword evidence="8 17" id="KW-0812">Transmembrane</keyword>
<keyword evidence="9" id="KW-0732">Signal</keyword>
<dbReference type="EC" id="2.7.11.1" evidence="5"/>
<keyword evidence="13 17" id="KW-1133">Transmembrane helix</keyword>
<keyword evidence="12" id="KW-0067">ATP-binding</keyword>
<evidence type="ECO:0000256" key="15">
    <source>
        <dbReference type="ARBA" id="ARBA00023170"/>
    </source>
</evidence>
<keyword evidence="7" id="KW-0808">Transferase</keyword>
<dbReference type="InterPro" id="IPR011009">
    <property type="entry name" value="Kinase-like_dom_sf"/>
</dbReference>
<evidence type="ECO:0000256" key="3">
    <source>
        <dbReference type="ARBA" id="ARBA00008536"/>
    </source>
</evidence>
<evidence type="ECO:0000256" key="6">
    <source>
        <dbReference type="ARBA" id="ARBA00022475"/>
    </source>
</evidence>
<keyword evidence="15" id="KW-0675">Receptor</keyword>
<evidence type="ECO:0000256" key="11">
    <source>
        <dbReference type="ARBA" id="ARBA00022741"/>
    </source>
</evidence>
<dbReference type="Pfam" id="PF00139">
    <property type="entry name" value="Lectin_legB"/>
    <property type="match status" value="1"/>
</dbReference>
<evidence type="ECO:0000256" key="17">
    <source>
        <dbReference type="SAM" id="Phobius"/>
    </source>
</evidence>
<evidence type="ECO:0000256" key="4">
    <source>
        <dbReference type="ARBA" id="ARBA00010217"/>
    </source>
</evidence>
<feature type="domain" description="Protein kinase" evidence="18">
    <location>
        <begin position="135"/>
        <end position="514"/>
    </location>
</feature>
<sequence>MAYECNNVFVSSRAVRILVLLALIGSCIVQVNCLNISFPSFKPEDRDVLNFSANSYIALGALQVTPDVNGTSNTSGRVLYGQPFRLSNGQLKTSFISSFVFNIQPQTSPTGEGLAFILTESPPLPENSGGQWIGIINSSTTGSSNIVAVEFDTRKSFPEDLDDNHVGIDVRSTVSIAQASLNDKGLNLSGGYDIRATLFYDAELATIDIVVYRGEPRAEDPVLSHPLDLYEYLGGDIYVGFSASTGVNATQLNCVKSWDFISYEKSVQIPDKTSFNPLWIWLMVSVSVVTLLILVILFIRYKKRSHERRLMEADDSEVELKILNSSTAPQKFRLKELRFATENFNSMNKLGKGGFGTVYKEFNARLGDFGLARVIQLNENTHHSTKEIAGTPGYMAPESFHTGRATVETDVYAFGILMLEIVCGRRPGQQCEANGYCNSIVDWVWENYRINNLASVVDSRINEDADMEQIKNVLMLALSCCHPNPYERPPMNAALQVLSGEAEPAEVAVEKPAFMWPVFGPLREVRCSQSGAQLTASALLSGR</sequence>